<dbReference type="Pfam" id="PF13401">
    <property type="entry name" value="AAA_22"/>
    <property type="match status" value="1"/>
</dbReference>
<comment type="caution">
    <text evidence="3">The sequence shown here is derived from an EMBL/GenBank/DDBJ whole genome shotgun (WGS) entry which is preliminary data.</text>
</comment>
<dbReference type="Gene3D" id="3.40.50.300">
    <property type="entry name" value="P-loop containing nucleotide triphosphate hydrolases"/>
    <property type="match status" value="1"/>
</dbReference>
<feature type="domain" description="ORC1/DEAH AAA+ ATPase" evidence="2">
    <location>
        <begin position="191"/>
        <end position="337"/>
    </location>
</feature>
<proteinExistence type="predicted"/>
<evidence type="ECO:0000256" key="1">
    <source>
        <dbReference type="SAM" id="MobiDB-lite"/>
    </source>
</evidence>
<feature type="region of interest" description="Disordered" evidence="1">
    <location>
        <begin position="558"/>
        <end position="580"/>
    </location>
</feature>
<dbReference type="InterPro" id="IPR027417">
    <property type="entry name" value="P-loop_NTPase"/>
</dbReference>
<feature type="compositionally biased region" description="Basic residues" evidence="1">
    <location>
        <begin position="563"/>
        <end position="572"/>
    </location>
</feature>
<dbReference type="GO" id="GO:0016887">
    <property type="term" value="F:ATP hydrolysis activity"/>
    <property type="evidence" value="ECO:0007669"/>
    <property type="project" value="InterPro"/>
</dbReference>
<organism evidence="3 4">
    <name type="scientific">Sphingomonas aquatilis</name>
    <dbReference type="NCBI Taxonomy" id="93063"/>
    <lineage>
        <taxon>Bacteria</taxon>
        <taxon>Pseudomonadati</taxon>
        <taxon>Pseudomonadota</taxon>
        <taxon>Alphaproteobacteria</taxon>
        <taxon>Sphingomonadales</taxon>
        <taxon>Sphingomonadaceae</taxon>
        <taxon>Sphingomonas</taxon>
    </lineage>
</organism>
<dbReference type="EMBL" id="JACIDB010000003">
    <property type="protein sequence ID" value="MBB3875881.1"/>
    <property type="molecule type" value="Genomic_DNA"/>
</dbReference>
<dbReference type="AlphaFoldDB" id="A0AAW3TS33"/>
<dbReference type="Proteomes" id="UP000528945">
    <property type="component" value="Unassembled WGS sequence"/>
</dbReference>
<keyword evidence="4" id="KW-1185">Reference proteome</keyword>
<dbReference type="RefSeq" id="WP_167509721.1">
    <property type="nucleotide sequence ID" value="NZ_JACIDB010000003.1"/>
</dbReference>
<evidence type="ECO:0000313" key="4">
    <source>
        <dbReference type="Proteomes" id="UP000528945"/>
    </source>
</evidence>
<dbReference type="SUPFAM" id="SSF52540">
    <property type="entry name" value="P-loop containing nucleoside triphosphate hydrolases"/>
    <property type="match status" value="1"/>
</dbReference>
<name>A0AAW3TS33_9SPHN</name>
<gene>
    <name evidence="3" type="ORF">GGR47_002122</name>
</gene>
<reference evidence="3 4" key="1">
    <citation type="submission" date="2020-08" db="EMBL/GenBank/DDBJ databases">
        <title>Genomic Encyclopedia of Type Strains, Phase IV (KMG-IV): sequencing the most valuable type-strain genomes for metagenomic binning, comparative biology and taxonomic classification.</title>
        <authorList>
            <person name="Goeker M."/>
        </authorList>
    </citation>
    <scope>NUCLEOTIDE SEQUENCE [LARGE SCALE GENOMIC DNA]</scope>
    <source>
        <strain evidence="3 4">DSM 15581</strain>
    </source>
</reference>
<evidence type="ECO:0000259" key="2">
    <source>
        <dbReference type="Pfam" id="PF13401"/>
    </source>
</evidence>
<sequence length="611" mass="66531">MLDLKAGDEFSTELVIDTPTTSASNATRSPVKGAVPAGMDAPTTDQAVLAEVDAPISDQAVPEGWLPELWRNPFTRELGVPPTWLEHLDALTVVPDHSEVERKLSHTQRRYCCLRLLDAVFPNGNQVDLAERVGMVIRQGYKARDPARGGHRPALMASAAAIQKLAAGATVEEADAAMPALPALTHSNPPAFALIGDPGTGKTTITLRTLASIPQVIEQSLPYATIKQVGWLKVECPSTGGRKQQCIALLAAFDEVLGTRYAERFGAEGKRVSGDQMMLFVQHLATLHAVGLIVIDEIQHARQSTEGVKPLINFLVTLVNRLGVPVMLIGTNEARPIVDGAFREARRASGLGQPNWFRMPKGEEWDGWLARLWPYQWTAVPTDLTREISDAIYDESQGIMDIAVKLILLAQMRAISRGEVYDAPEILTAELFRSVAADEFALIRPMITALREGRQDLLSKWEDLEPLHQHVERLLCQETGRSARELRYLRDLQQRIAAAEAKAKDAPWTALKASLVQRGHAPEVVERVVEQASASNRIAPGDMLGMVEAVNDLLAAEPAPRPAKVKRPGGGRKPKDAHPDEMCAIAAEAQDAVAALTEAGIVATPDQILDQ</sequence>
<evidence type="ECO:0000313" key="3">
    <source>
        <dbReference type="EMBL" id="MBB3875881.1"/>
    </source>
</evidence>
<accession>A0AAW3TS33</accession>
<dbReference type="InterPro" id="IPR049945">
    <property type="entry name" value="AAA_22"/>
</dbReference>
<protein>
    <recommendedName>
        <fullName evidence="2">ORC1/DEAH AAA+ ATPase domain-containing protein</fullName>
    </recommendedName>
</protein>